<dbReference type="InterPro" id="IPR001119">
    <property type="entry name" value="SLH_dom"/>
</dbReference>
<reference evidence="3" key="1">
    <citation type="submission" date="2020-10" db="EMBL/GenBank/DDBJ databases">
        <title>Genome-based taxonomic classification of the species Anabaenopsis elenkinii.</title>
        <authorList>
            <person name="Delbaje E."/>
            <person name="Andreote A.P.D."/>
            <person name="Pellegrinetti T.A."/>
            <person name="Cruz R.B."/>
            <person name="Branco L.H.Z."/>
            <person name="Fiore M.F."/>
        </authorList>
    </citation>
    <scope>NUCLEOTIDE SEQUENCE [LARGE SCALE GENOMIC DNA]</scope>
    <source>
        <strain evidence="3">CCIBt3563</strain>
    </source>
</reference>
<dbReference type="AlphaFoldDB" id="A0A7S6RH47"/>
<dbReference type="KEGG" id="aee:IM676_13460"/>
<dbReference type="PANTHER" id="PTHR43308">
    <property type="entry name" value="OUTER MEMBRANE PROTEIN ALPHA-RELATED"/>
    <property type="match status" value="1"/>
</dbReference>
<evidence type="ECO:0000259" key="1">
    <source>
        <dbReference type="PROSITE" id="PS51272"/>
    </source>
</evidence>
<protein>
    <submittedName>
        <fullName evidence="2">DUF1565 domain-containing protein</fullName>
    </submittedName>
</protein>
<dbReference type="Pfam" id="PF00395">
    <property type="entry name" value="SLH"/>
    <property type="match status" value="4"/>
</dbReference>
<dbReference type="Gene3D" id="2.160.20.10">
    <property type="entry name" value="Single-stranded right-handed beta-helix, Pectin lyase-like"/>
    <property type="match status" value="1"/>
</dbReference>
<sequence length="692" mass="74559">MVNSTFVTIFYVNSIQGNDRNSGSRSSPFRTLTRALKTSKTPLIIQLTSGTYSSANGEVFPIVISGAVTLVGNEPNKGAGIVISGSGEYQTSSFGRQNITLLLADHASLLGVTVTNPISKGTGVWISSSAKNVANNTFTNCGREGIFVSGTAKPTIVNNVFRHNAASGLMMARHSKGEVLGNLFEQNPLGIAISDDAAPLIANNRVSDNRVGIALSRNARPVLRHNRIRQNTQGGMLVNGKAIPDLGNHQDPAGNIFAGNGEFDLHNSTPETIVSAGNQLNPTQVKGRVDFIAVLQEHPQRLSGSSSIFPDLAGHWSAAFVEALVRRGAISGFPDGTFAPDSPVTRAQYAAMIAKTFELPRINFNSQFTDINPSFWATSAISRTAEMGFMSGFPDGTFRGGQNLTRVQAIVSIVSGLKLTGVNHQVLNLYRDRAQIPTYATHAVAVATQASLVVNYPQTAELEPMRDITRGEVVALIYQGLVATSQEKAIPSPYIVSPDLDLPCFTDIMGHWAEPFIRGLASMNLTRGFADGSYQPDEPMNRAQYAALVALAFNPTPKRPAPEFKDVFPDFWAYQALQIAARGGFVSGFRDGTFRPGQNVQRLQVIVSLVNGLTLPTADDNTLLTYTDDHTIPDYARKAVVTATQQRIVVNYPSPKQLVPQREATRGEVAAMVYQALVAIQRAPTINSPYIV</sequence>
<dbReference type="InterPro" id="IPR051465">
    <property type="entry name" value="Cell_Envelope_Struct_Comp"/>
</dbReference>
<proteinExistence type="predicted"/>
<dbReference type="Proteomes" id="UP000593846">
    <property type="component" value="Chromosome"/>
</dbReference>
<dbReference type="RefSeq" id="WP_200990207.1">
    <property type="nucleotide sequence ID" value="NZ_CP063311.1"/>
</dbReference>
<dbReference type="PROSITE" id="PS51272">
    <property type="entry name" value="SLH"/>
    <property type="match status" value="5"/>
</dbReference>
<feature type="domain" description="SLH" evidence="1">
    <location>
        <begin position="500"/>
        <end position="559"/>
    </location>
</feature>
<evidence type="ECO:0000313" key="3">
    <source>
        <dbReference type="Proteomes" id="UP000593846"/>
    </source>
</evidence>
<dbReference type="InterPro" id="IPR006626">
    <property type="entry name" value="PbH1"/>
</dbReference>
<accession>A0A7S6RH47</accession>
<dbReference type="InterPro" id="IPR011459">
    <property type="entry name" value="DUF1565"/>
</dbReference>
<keyword evidence="3" id="KW-1185">Reference proteome</keyword>
<gene>
    <name evidence="2" type="ORF">IM676_13460</name>
</gene>
<dbReference type="InterPro" id="IPR012334">
    <property type="entry name" value="Pectin_lyas_fold"/>
</dbReference>
<dbReference type="NCBIfam" id="TIGR03804">
    <property type="entry name" value="para_beta_helix"/>
    <property type="match status" value="2"/>
</dbReference>
<feature type="domain" description="SLH" evidence="1">
    <location>
        <begin position="560"/>
        <end position="623"/>
    </location>
</feature>
<feature type="domain" description="SLH" evidence="1">
    <location>
        <begin position="368"/>
        <end position="427"/>
    </location>
</feature>
<dbReference type="InterPro" id="IPR011050">
    <property type="entry name" value="Pectin_lyase_fold/virulence"/>
</dbReference>
<feature type="domain" description="SLH" evidence="1">
    <location>
        <begin position="304"/>
        <end position="367"/>
    </location>
</feature>
<dbReference type="PANTHER" id="PTHR43308:SF5">
    <property type="entry name" value="S-LAYER PROTEIN _ PEPTIDOGLYCAN ENDO-BETA-N-ACETYLGLUCOSAMINIDASE"/>
    <property type="match status" value="1"/>
</dbReference>
<dbReference type="SUPFAM" id="SSF51126">
    <property type="entry name" value="Pectin lyase-like"/>
    <property type="match status" value="1"/>
</dbReference>
<organism evidence="2 3">
    <name type="scientific">Anabaenopsis elenkinii CCIBt3563</name>
    <dbReference type="NCBI Taxonomy" id="2779889"/>
    <lineage>
        <taxon>Bacteria</taxon>
        <taxon>Bacillati</taxon>
        <taxon>Cyanobacteriota</taxon>
        <taxon>Cyanophyceae</taxon>
        <taxon>Nostocales</taxon>
        <taxon>Nodulariaceae</taxon>
        <taxon>Anabaenopsis</taxon>
    </lineage>
</organism>
<feature type="domain" description="SLH" evidence="1">
    <location>
        <begin position="624"/>
        <end position="687"/>
    </location>
</feature>
<dbReference type="EMBL" id="CP063311">
    <property type="protein sequence ID" value="QOV24711.1"/>
    <property type="molecule type" value="Genomic_DNA"/>
</dbReference>
<dbReference type="Pfam" id="PF07602">
    <property type="entry name" value="DUF1565"/>
    <property type="match status" value="1"/>
</dbReference>
<dbReference type="SMART" id="SM00710">
    <property type="entry name" value="PbH1"/>
    <property type="match status" value="6"/>
</dbReference>
<dbReference type="InterPro" id="IPR022441">
    <property type="entry name" value="Para_beta_helix_rpt-2"/>
</dbReference>
<name>A0A7S6RH47_9CYAN</name>
<evidence type="ECO:0000313" key="2">
    <source>
        <dbReference type="EMBL" id="QOV24711.1"/>
    </source>
</evidence>